<evidence type="ECO:0000313" key="4">
    <source>
        <dbReference type="EMBL" id="KZO99177.1"/>
    </source>
</evidence>
<feature type="region of interest" description="Disordered" evidence="1">
    <location>
        <begin position="1"/>
        <end position="60"/>
    </location>
</feature>
<dbReference type="InterPro" id="IPR045338">
    <property type="entry name" value="DUF6535"/>
</dbReference>
<feature type="transmembrane region" description="Helical" evidence="2">
    <location>
        <begin position="90"/>
        <end position="113"/>
    </location>
</feature>
<feature type="transmembrane region" description="Helical" evidence="2">
    <location>
        <begin position="156"/>
        <end position="182"/>
    </location>
</feature>
<keyword evidence="5" id="KW-1185">Reference proteome</keyword>
<keyword evidence="2" id="KW-0472">Membrane</keyword>
<name>A0A167PW66_CALVF</name>
<dbReference type="EMBL" id="KV417273">
    <property type="protein sequence ID" value="KZO99177.1"/>
    <property type="molecule type" value="Genomic_DNA"/>
</dbReference>
<keyword evidence="2" id="KW-1133">Transmembrane helix</keyword>
<evidence type="ECO:0000259" key="3">
    <source>
        <dbReference type="Pfam" id="PF20153"/>
    </source>
</evidence>
<dbReference type="STRING" id="1330018.A0A167PW66"/>
<feature type="transmembrane region" description="Helical" evidence="2">
    <location>
        <begin position="214"/>
        <end position="243"/>
    </location>
</feature>
<gene>
    <name evidence="4" type="ORF">CALVIDRAFT_511433</name>
</gene>
<organism evidence="4 5">
    <name type="scientific">Calocera viscosa (strain TUFC12733)</name>
    <dbReference type="NCBI Taxonomy" id="1330018"/>
    <lineage>
        <taxon>Eukaryota</taxon>
        <taxon>Fungi</taxon>
        <taxon>Dikarya</taxon>
        <taxon>Basidiomycota</taxon>
        <taxon>Agaricomycotina</taxon>
        <taxon>Dacrymycetes</taxon>
        <taxon>Dacrymycetales</taxon>
        <taxon>Dacrymycetaceae</taxon>
        <taxon>Calocera</taxon>
    </lineage>
</organism>
<proteinExistence type="predicted"/>
<dbReference type="OrthoDB" id="3235960at2759"/>
<dbReference type="AlphaFoldDB" id="A0A167PW66"/>
<reference evidence="4 5" key="1">
    <citation type="journal article" date="2016" name="Mol. Biol. Evol.">
        <title>Comparative Genomics of Early-Diverging Mushroom-Forming Fungi Provides Insights into the Origins of Lignocellulose Decay Capabilities.</title>
        <authorList>
            <person name="Nagy L.G."/>
            <person name="Riley R."/>
            <person name="Tritt A."/>
            <person name="Adam C."/>
            <person name="Daum C."/>
            <person name="Floudas D."/>
            <person name="Sun H."/>
            <person name="Yadav J.S."/>
            <person name="Pangilinan J."/>
            <person name="Larsson K.H."/>
            <person name="Matsuura K."/>
            <person name="Barry K."/>
            <person name="Labutti K."/>
            <person name="Kuo R."/>
            <person name="Ohm R.A."/>
            <person name="Bhattacharya S.S."/>
            <person name="Shirouzu T."/>
            <person name="Yoshinaga Y."/>
            <person name="Martin F.M."/>
            <person name="Grigoriev I.V."/>
            <person name="Hibbett D.S."/>
        </authorList>
    </citation>
    <scope>NUCLEOTIDE SEQUENCE [LARGE SCALE GENOMIC DNA]</scope>
    <source>
        <strain evidence="4 5">TUFC12733</strain>
    </source>
</reference>
<evidence type="ECO:0000313" key="5">
    <source>
        <dbReference type="Proteomes" id="UP000076738"/>
    </source>
</evidence>
<keyword evidence="2" id="KW-0812">Transmembrane</keyword>
<dbReference type="Pfam" id="PF20153">
    <property type="entry name" value="DUF6535"/>
    <property type="match status" value="1"/>
</dbReference>
<evidence type="ECO:0000256" key="1">
    <source>
        <dbReference type="SAM" id="MobiDB-lite"/>
    </source>
</evidence>
<feature type="non-terminal residue" evidence="4">
    <location>
        <position position="246"/>
    </location>
</feature>
<sequence length="246" mass="27173">MPDLLCKPVGLTSSDEKLPSTDPPTMDDLGLPEPQATTPTRNSPPQPEWIDTFPSGPDKSDNAEIWRTYVRKAEEHDTALVQRWNDGIDVFLLFTGLYSAVLSALLVVSLATIQTDTGQATVDALAVISQQLASFGSPPLSQQALVYQSSSFTPPVWALLVNGLWLTSLTISLFAAVTAMLVKEWLRAYHADTAHVPIERAQQRQFRYDGLVKWCLPNIVSALPLFIHLSVFLFFIGLVVYTWSLS</sequence>
<dbReference type="Proteomes" id="UP000076738">
    <property type="component" value="Unassembled WGS sequence"/>
</dbReference>
<accession>A0A167PW66</accession>
<feature type="domain" description="DUF6535" evidence="3">
    <location>
        <begin position="66"/>
        <end position="244"/>
    </location>
</feature>
<evidence type="ECO:0000256" key="2">
    <source>
        <dbReference type="SAM" id="Phobius"/>
    </source>
</evidence>
<protein>
    <recommendedName>
        <fullName evidence="3">DUF6535 domain-containing protein</fullName>
    </recommendedName>
</protein>